<name>A0A1I9YGN8_9BURK</name>
<dbReference type="KEGG" id="pspw:BJG93_08825"/>
<dbReference type="OrthoDB" id="8565659at2"/>
<protein>
    <submittedName>
        <fullName evidence="1">PAAR domain-containing protein</fullName>
    </submittedName>
</protein>
<dbReference type="STRING" id="754502.BJG93_08825"/>
<reference evidence="1" key="1">
    <citation type="submission" date="2016-09" db="EMBL/GenBank/DDBJ databases">
        <title>The Complete Genome of Burkholderia sprentiae wsm5005.</title>
        <authorList>
            <person name="De Meyer S."/>
            <person name="Wang P."/>
            <person name="Terpolilli J."/>
        </authorList>
    </citation>
    <scope>NUCLEOTIDE SEQUENCE [LARGE SCALE GENOMIC DNA]</scope>
    <source>
        <strain evidence="1">WSM5005</strain>
    </source>
</reference>
<accession>A0A1I9YGN8</accession>
<sequence>MENCNGQPMTRLADKTTHDGTVIEAAPDLMHMGVPVALDGHGVQCPRCGGVYPIIATGQRTHRGKRVSYAGDRTGCGAILIAS</sequence>
<proteinExistence type="predicted"/>
<organism evidence="1 2">
    <name type="scientific">Paraburkholderia sprentiae WSM5005</name>
    <dbReference type="NCBI Taxonomy" id="754502"/>
    <lineage>
        <taxon>Bacteria</taxon>
        <taxon>Pseudomonadati</taxon>
        <taxon>Pseudomonadota</taxon>
        <taxon>Betaproteobacteria</taxon>
        <taxon>Burkholderiales</taxon>
        <taxon>Burkholderiaceae</taxon>
        <taxon>Paraburkholderia</taxon>
    </lineage>
</organism>
<gene>
    <name evidence="1" type="ORF">BJG93_08825</name>
</gene>
<evidence type="ECO:0000313" key="1">
    <source>
        <dbReference type="EMBL" id="APA85471.1"/>
    </source>
</evidence>
<dbReference type="Pfam" id="PF05488">
    <property type="entry name" value="PAAR_motif"/>
    <property type="match status" value="1"/>
</dbReference>
<dbReference type="InterPro" id="IPR008727">
    <property type="entry name" value="PAAR_motif"/>
</dbReference>
<keyword evidence="2" id="KW-1185">Reference proteome</keyword>
<dbReference type="Gene3D" id="2.60.200.60">
    <property type="match status" value="1"/>
</dbReference>
<reference evidence="1" key="2">
    <citation type="submission" date="2021-06" db="EMBL/GenBank/DDBJ databases">
        <authorList>
            <person name="Rogers T.H."/>
            <person name="Ramsay J.P."/>
            <person name="Wang P."/>
            <person name="Terpolilli J."/>
        </authorList>
    </citation>
    <scope>NUCLEOTIDE SEQUENCE [LARGE SCALE GENOMIC DNA]</scope>
    <source>
        <strain evidence="1">WSM5005</strain>
    </source>
</reference>
<dbReference type="Proteomes" id="UP000179860">
    <property type="component" value="Chromosome 1"/>
</dbReference>
<dbReference type="CDD" id="cd14744">
    <property type="entry name" value="PAAR_CT_2"/>
    <property type="match status" value="1"/>
</dbReference>
<dbReference type="EMBL" id="CP017561">
    <property type="protein sequence ID" value="APA85471.1"/>
    <property type="molecule type" value="Genomic_DNA"/>
</dbReference>
<dbReference type="AlphaFoldDB" id="A0A1I9YGN8"/>
<evidence type="ECO:0000313" key="2">
    <source>
        <dbReference type="Proteomes" id="UP000179860"/>
    </source>
</evidence>